<comment type="subunit">
    <text evidence="8">Component of the translation initiation factor 2B (eIF2B) complex which is a heterodecamer of two sets of five different subunits: alpha, beta, gamma, delta and epsilon. Subunits alpha, beta and delta comprise a regulatory subcomplex and subunits epsilon and gamma comprise a catalytic subcomplex. Within the complex, the hexameric regulatory complex resides at the center, with the two heterodimeric catalytic subcomplexes bound on opposite sides.</text>
</comment>
<dbReference type="InterPro" id="IPR042529">
    <property type="entry name" value="IF_2B-like_C"/>
</dbReference>
<dbReference type="InterPro" id="IPR037171">
    <property type="entry name" value="NagB/RpiA_transferase-like"/>
</dbReference>
<feature type="compositionally biased region" description="Basic and acidic residues" evidence="10">
    <location>
        <begin position="29"/>
        <end position="41"/>
    </location>
</feature>
<evidence type="ECO:0000256" key="6">
    <source>
        <dbReference type="ARBA" id="ARBA00044147"/>
    </source>
</evidence>
<reference evidence="12" key="2">
    <citation type="submission" date="2015-08" db="UniProtKB">
        <authorList>
            <consortium name="WormBaseParasite"/>
        </authorList>
    </citation>
    <scope>IDENTIFICATION</scope>
</reference>
<evidence type="ECO:0000256" key="4">
    <source>
        <dbReference type="ARBA" id="ARBA00022540"/>
    </source>
</evidence>
<feature type="compositionally biased region" description="Basic and acidic residues" evidence="10">
    <location>
        <begin position="59"/>
        <end position="92"/>
    </location>
</feature>
<evidence type="ECO:0000256" key="10">
    <source>
        <dbReference type="SAM" id="MobiDB-lite"/>
    </source>
</evidence>
<keyword evidence="3" id="KW-0963">Cytoplasm</keyword>
<feature type="compositionally biased region" description="Polar residues" evidence="10">
    <location>
        <begin position="1"/>
        <end position="13"/>
    </location>
</feature>
<comment type="similarity">
    <text evidence="2 9">Belongs to the eIF-2B alpha/beta/delta subunits family.</text>
</comment>
<dbReference type="GO" id="GO:0003743">
    <property type="term" value="F:translation initiation factor activity"/>
    <property type="evidence" value="ECO:0007669"/>
    <property type="project" value="UniProtKB-KW"/>
</dbReference>
<dbReference type="AlphaFoldDB" id="A0A0K0FM61"/>
<dbReference type="PANTHER" id="PTHR10233">
    <property type="entry name" value="TRANSLATION INITIATION FACTOR EIF-2B"/>
    <property type="match status" value="1"/>
</dbReference>
<evidence type="ECO:0000313" key="11">
    <source>
        <dbReference type="Proteomes" id="UP000035680"/>
    </source>
</evidence>
<evidence type="ECO:0000256" key="2">
    <source>
        <dbReference type="ARBA" id="ARBA00007251"/>
    </source>
</evidence>
<dbReference type="Proteomes" id="UP000035680">
    <property type="component" value="Unassembled WGS sequence"/>
</dbReference>
<dbReference type="Gene3D" id="3.40.50.10470">
    <property type="entry name" value="Translation initiation factor eif-2b, domain 2"/>
    <property type="match status" value="1"/>
</dbReference>
<accession>A0A0K0FM61</accession>
<evidence type="ECO:0000256" key="5">
    <source>
        <dbReference type="ARBA" id="ARBA00022917"/>
    </source>
</evidence>
<dbReference type="GO" id="GO:0005829">
    <property type="term" value="C:cytosol"/>
    <property type="evidence" value="ECO:0007669"/>
    <property type="project" value="UniProtKB-SubCell"/>
</dbReference>
<protein>
    <recommendedName>
        <fullName evidence="6">Translation initiation factor eIF2B subunit delta</fullName>
    </recommendedName>
    <alternativeName>
        <fullName evidence="7">eIF2B GDP-GTP exchange factor subunit delta</fullName>
    </alternativeName>
</protein>
<keyword evidence="4" id="KW-0396">Initiation factor</keyword>
<organism evidence="11 12">
    <name type="scientific">Strongyloides venezuelensis</name>
    <name type="common">Threadworm</name>
    <dbReference type="NCBI Taxonomy" id="75913"/>
    <lineage>
        <taxon>Eukaryota</taxon>
        <taxon>Metazoa</taxon>
        <taxon>Ecdysozoa</taxon>
        <taxon>Nematoda</taxon>
        <taxon>Chromadorea</taxon>
        <taxon>Rhabditida</taxon>
        <taxon>Tylenchina</taxon>
        <taxon>Panagrolaimomorpha</taxon>
        <taxon>Strongyloidoidea</taxon>
        <taxon>Strongyloididae</taxon>
        <taxon>Strongyloides</taxon>
    </lineage>
</organism>
<evidence type="ECO:0000256" key="9">
    <source>
        <dbReference type="RuleBase" id="RU003814"/>
    </source>
</evidence>
<keyword evidence="5" id="KW-0648">Protein biosynthesis</keyword>
<dbReference type="Pfam" id="PF01008">
    <property type="entry name" value="IF-2B"/>
    <property type="match status" value="1"/>
</dbReference>
<dbReference type="PANTHER" id="PTHR10233:SF14">
    <property type="entry name" value="TRANSLATION INITIATION FACTOR EIF-2B SUBUNIT DELTA"/>
    <property type="match status" value="1"/>
</dbReference>
<dbReference type="WBParaSite" id="SVE_1008800.1">
    <property type="protein sequence ID" value="SVE_1008800.1"/>
    <property type="gene ID" value="SVE_1008800"/>
</dbReference>
<keyword evidence="11" id="KW-1185">Reference proteome</keyword>
<dbReference type="SUPFAM" id="SSF100950">
    <property type="entry name" value="NagB/RpiA/CoA transferase-like"/>
    <property type="match status" value="1"/>
</dbReference>
<evidence type="ECO:0000256" key="3">
    <source>
        <dbReference type="ARBA" id="ARBA00022490"/>
    </source>
</evidence>
<dbReference type="STRING" id="75913.A0A0K0FM61"/>
<dbReference type="InterPro" id="IPR000649">
    <property type="entry name" value="IF-2B-related"/>
</dbReference>
<feature type="compositionally biased region" description="Basic residues" evidence="10">
    <location>
        <begin position="42"/>
        <end position="52"/>
    </location>
</feature>
<reference evidence="11" key="1">
    <citation type="submission" date="2014-07" db="EMBL/GenBank/DDBJ databases">
        <authorList>
            <person name="Martin A.A"/>
            <person name="De Silva N."/>
        </authorList>
    </citation>
    <scope>NUCLEOTIDE SEQUENCE</scope>
</reference>
<evidence type="ECO:0000313" key="12">
    <source>
        <dbReference type="WBParaSite" id="SVE_1008800.1"/>
    </source>
</evidence>
<evidence type="ECO:0000256" key="7">
    <source>
        <dbReference type="ARBA" id="ARBA00044356"/>
    </source>
</evidence>
<proteinExistence type="inferred from homology"/>
<evidence type="ECO:0000256" key="1">
    <source>
        <dbReference type="ARBA" id="ARBA00004514"/>
    </source>
</evidence>
<comment type="subcellular location">
    <subcellularLocation>
        <location evidence="1">Cytoplasm</location>
        <location evidence="1">Cytosol</location>
    </subcellularLocation>
</comment>
<feature type="region of interest" description="Disordered" evidence="10">
    <location>
        <begin position="1"/>
        <end position="92"/>
    </location>
</feature>
<sequence>MSQKNKQTHSNATDCGGIAKKMNALNINETEKTKEEILAERKAKKAAAKAKKATATTLKKNENKQNYKPPKDNTHTKKENTEKLKSSDTANEKNQVETFFGTAKVKRTRFNLDNSEEVVQPKVAFTPQIGTSKVNPAFLTFFSKCDNGSISGIDAICEEFIYAFQQFLEQFQPEDSDKTFSLNLNTAIQPNLSYLTENSKYPFPYALGNIIRQLKREIMNLDPNISMNEAKETLNCILNGYIDSCFVSADEAIIKNTEAKLKNLPKILIYGSCPLVEKIILKSKLRNKNLEITIVESPVERNGLSFAKQLSGMGIECTYTTLNCVGNVMKNVDIVLLGCSAILSNGYAVSQRGSSVVALVAQSFNVPVLIAAKTYKFVDMVKTFEKNVKEKMALTSQPLETIPDDLITALVTEMRIVPPSSAPAVLKAKQLANEQ</sequence>
<evidence type="ECO:0000256" key="8">
    <source>
        <dbReference type="ARBA" id="ARBA00046432"/>
    </source>
</evidence>
<name>A0A0K0FM61_STRVS</name>